<dbReference type="PRINTS" id="PR00922">
    <property type="entry name" value="DADACBPTASE3"/>
</dbReference>
<keyword evidence="3" id="KW-0732">Signal</keyword>
<dbReference type="Pfam" id="PF02113">
    <property type="entry name" value="Peptidase_S13"/>
    <property type="match status" value="1"/>
</dbReference>
<dbReference type="SUPFAM" id="SSF56601">
    <property type="entry name" value="beta-lactamase/transpeptidase-like"/>
    <property type="match status" value="1"/>
</dbReference>
<feature type="chain" id="PRO_5042566293" evidence="3">
    <location>
        <begin position="18"/>
        <end position="466"/>
    </location>
</feature>
<dbReference type="InterPro" id="IPR000667">
    <property type="entry name" value="Peptidase_S13"/>
</dbReference>
<dbReference type="NCBIfam" id="TIGR00666">
    <property type="entry name" value="PBP4"/>
    <property type="match status" value="1"/>
</dbReference>
<dbReference type="Proteomes" id="UP001220610">
    <property type="component" value="Chromosome"/>
</dbReference>
<dbReference type="AlphaFoldDB" id="A0AAJ6BHH6"/>
<dbReference type="InterPro" id="IPR012338">
    <property type="entry name" value="Beta-lactam/transpept-like"/>
</dbReference>
<reference evidence="4" key="1">
    <citation type="submission" date="2023-03" db="EMBL/GenBank/DDBJ databases">
        <title>Andean soil-derived lignocellulolytic bacterial consortium as a source of novel taxa and putative plastic-active enzymes.</title>
        <authorList>
            <person name="Diaz-Garcia L."/>
            <person name="Chuvochina M."/>
            <person name="Feuerriegel G."/>
            <person name="Bunk B."/>
            <person name="Sproer C."/>
            <person name="Streit W.R."/>
            <person name="Rodriguez L.M."/>
            <person name="Overmann J."/>
            <person name="Jimenez D.J."/>
        </authorList>
    </citation>
    <scope>NUCLEOTIDE SEQUENCE</scope>
    <source>
        <strain evidence="4">MAG 7</strain>
    </source>
</reference>
<dbReference type="GO" id="GO:0000270">
    <property type="term" value="P:peptidoglycan metabolic process"/>
    <property type="evidence" value="ECO:0007669"/>
    <property type="project" value="TreeGrafter"/>
</dbReference>
<comment type="similarity">
    <text evidence="1">Belongs to the peptidase S13 family.</text>
</comment>
<proteinExistence type="inferred from homology"/>
<keyword evidence="4" id="KW-0645">Protease</keyword>
<keyword evidence="2 4" id="KW-0378">Hydrolase</keyword>
<gene>
    <name evidence="4" type="primary">dacB</name>
    <name evidence="4" type="ORF">P0Y53_22045</name>
</gene>
<organism evidence="4 5">
    <name type="scientific">Candidatus Pseudobacter hemicellulosilyticus</name>
    <dbReference type="NCBI Taxonomy" id="3121375"/>
    <lineage>
        <taxon>Bacteria</taxon>
        <taxon>Pseudomonadati</taxon>
        <taxon>Bacteroidota</taxon>
        <taxon>Chitinophagia</taxon>
        <taxon>Chitinophagales</taxon>
        <taxon>Chitinophagaceae</taxon>
        <taxon>Pseudobacter</taxon>
    </lineage>
</organism>
<dbReference type="Gene3D" id="3.50.80.20">
    <property type="entry name" value="D-Ala-D-Ala carboxypeptidase C, peptidase S13"/>
    <property type="match status" value="1"/>
</dbReference>
<evidence type="ECO:0000256" key="2">
    <source>
        <dbReference type="ARBA" id="ARBA00022801"/>
    </source>
</evidence>
<evidence type="ECO:0000256" key="1">
    <source>
        <dbReference type="ARBA" id="ARBA00006096"/>
    </source>
</evidence>
<protein>
    <submittedName>
        <fullName evidence="4">D-alanyl-D-alanine carboxypeptidase/D-alanyl-D-alanine-endopeptidase</fullName>
        <ecNumber evidence="4">3.4.16.4</ecNumber>
    </submittedName>
</protein>
<evidence type="ECO:0000313" key="5">
    <source>
        <dbReference type="Proteomes" id="UP001220610"/>
    </source>
</evidence>
<dbReference type="GO" id="GO:0009002">
    <property type="term" value="F:serine-type D-Ala-D-Ala carboxypeptidase activity"/>
    <property type="evidence" value="ECO:0007669"/>
    <property type="project" value="UniProtKB-EC"/>
</dbReference>
<sequence length="466" mass="50748">MRWITLLLLAGLSSVQAQSVTDRLTQALRVLEADPQLRHGLVGFCVVDAATGKQLYGRNEQVGLAPASTQKLFTAAAALEQLGPTFRYKTVIGYDGRLENGLLQGNLHILAYGDPTLGSNRWKETGRNYVLQQICDLLREKNIRRIEGSLYINDTAFSIQPLPGGWIWDDIGNYYGAGCWGLNWNENQYTLLLKTGNAEGAPTQISGTDPALAATDLVNEIRTGKKGSGDNGYIYLSPYSPRGFTQGTVPPGAAFSIAGALPHPALLFANELEGALTAAGIPIAGRPLFYIDKTPAESWPAMQQVLGELSSPALSAITYWFLRKSINLYGESLLRTMAYTKKGLGENNAGIEIVKSFWTEQGIDAGAMQLMDGSGLSPMNRVTADALVRVLQYARTRPWQDAFYQALPEYNGMKMKSGSFGGARAYAGYHTSRAGKQYSFAIIVNNYDGSAGEVVKKMYRVLDVLK</sequence>
<dbReference type="GO" id="GO:0006508">
    <property type="term" value="P:proteolysis"/>
    <property type="evidence" value="ECO:0007669"/>
    <property type="project" value="InterPro"/>
</dbReference>
<dbReference type="PANTHER" id="PTHR30023:SF0">
    <property type="entry name" value="PENICILLIN-SENSITIVE CARBOXYPEPTIDASE A"/>
    <property type="match status" value="1"/>
</dbReference>
<name>A0AAJ6BHH6_9BACT</name>
<feature type="signal peptide" evidence="3">
    <location>
        <begin position="1"/>
        <end position="17"/>
    </location>
</feature>
<keyword evidence="4" id="KW-0121">Carboxypeptidase</keyword>
<evidence type="ECO:0000256" key="3">
    <source>
        <dbReference type="SAM" id="SignalP"/>
    </source>
</evidence>
<evidence type="ECO:0000313" key="4">
    <source>
        <dbReference type="EMBL" id="WEK35181.1"/>
    </source>
</evidence>
<dbReference type="EMBL" id="CP119311">
    <property type="protein sequence ID" value="WEK35181.1"/>
    <property type="molecule type" value="Genomic_DNA"/>
</dbReference>
<dbReference type="Gene3D" id="3.40.710.10">
    <property type="entry name" value="DD-peptidase/beta-lactamase superfamily"/>
    <property type="match status" value="2"/>
</dbReference>
<dbReference type="EC" id="3.4.16.4" evidence="4"/>
<dbReference type="PANTHER" id="PTHR30023">
    <property type="entry name" value="D-ALANYL-D-ALANINE CARBOXYPEPTIDASE"/>
    <property type="match status" value="1"/>
</dbReference>
<accession>A0AAJ6BHH6</accession>